<protein>
    <submittedName>
        <fullName evidence="1">Uncharacterized protein</fullName>
    </submittedName>
</protein>
<organism evidence="1">
    <name type="scientific">bioreactor metagenome</name>
    <dbReference type="NCBI Taxonomy" id="1076179"/>
    <lineage>
        <taxon>unclassified sequences</taxon>
        <taxon>metagenomes</taxon>
        <taxon>ecological metagenomes</taxon>
    </lineage>
</organism>
<name>A0A645FMQ0_9ZZZZ</name>
<evidence type="ECO:0000313" key="1">
    <source>
        <dbReference type="EMBL" id="MPN14842.1"/>
    </source>
</evidence>
<reference evidence="1" key="1">
    <citation type="submission" date="2019-08" db="EMBL/GenBank/DDBJ databases">
        <authorList>
            <person name="Kucharzyk K."/>
            <person name="Murdoch R.W."/>
            <person name="Higgins S."/>
            <person name="Loffler F."/>
        </authorList>
    </citation>
    <scope>NUCLEOTIDE SEQUENCE</scope>
</reference>
<dbReference type="EMBL" id="VSSQ01061519">
    <property type="protein sequence ID" value="MPN14842.1"/>
    <property type="molecule type" value="Genomic_DNA"/>
</dbReference>
<dbReference type="AlphaFoldDB" id="A0A645FMQ0"/>
<gene>
    <name evidence="1" type="ORF">SDC9_162171</name>
</gene>
<proteinExistence type="predicted"/>
<comment type="caution">
    <text evidence="1">The sequence shown here is derived from an EMBL/GenBank/DDBJ whole genome shotgun (WGS) entry which is preliminary data.</text>
</comment>
<sequence length="96" mass="11105">MNTTNPTLGFKFKISKVSYTALGKTDPLSFLFDMADTIRSRTIEDDWVNEENLKRSILIPIEDVDSKEFDITKEKSLNLYRSGYRSAQEFLETKNS</sequence>
<accession>A0A645FMQ0</accession>